<dbReference type="AlphaFoldDB" id="A0A1B3Z488"/>
<dbReference type="Pfam" id="PF17164">
    <property type="entry name" value="DUF5122"/>
    <property type="match status" value="1"/>
</dbReference>
<evidence type="ECO:0000256" key="1">
    <source>
        <dbReference type="SAM" id="MobiDB-lite"/>
    </source>
</evidence>
<feature type="compositionally biased region" description="Polar residues" evidence="1">
    <location>
        <begin position="795"/>
        <end position="808"/>
    </location>
</feature>
<dbReference type="EMBL" id="KX083339">
    <property type="protein sequence ID" value="AOH72618.1"/>
    <property type="molecule type" value="Genomic_DNA"/>
</dbReference>
<accession>A0A1B3Z488</accession>
<reference evidence="2" key="1">
    <citation type="submission" date="2016-04" db="EMBL/GenBank/DDBJ databases">
        <title>Bartolosides E-K from a marine coccoid cyanobacterium.</title>
        <authorList>
            <person name="Afonso T.B."/>
            <person name="Costa M.S."/>
            <person name="Rezende de Castro R."/>
            <person name="Freitas S."/>
            <person name="Silva A."/>
            <person name="Schneider M.P."/>
            <person name="Martins R."/>
            <person name="Leao P.N."/>
        </authorList>
    </citation>
    <scope>NUCLEOTIDE SEQUENCE</scope>
    <source>
        <strain evidence="2">LEGE 06099</strain>
    </source>
</reference>
<sequence length="831" mass="88565">MANPFDVALTNLNSLYSGIPDVPVLQTYNSLNPYDISLTNLNNLSNFVIEPAVLPTAAGTYGPQISEIAFALGGGIITGALADLLSTELGIEIENEALITKFLSFWTPGSDYAFGQDYVEFIQGREGFDTIIGYDPGFNSALAPVQIDFVLGGPRQDFNFFAPLDEPARYVLGDWRTPYYVDNDIQSEGLNEFMYVSLFTLNPDEFSPDNAENHRIQLYGSLDNYYFVPTTVVIDGSALDPSLPSIPVPGTEIYYKTGQVFADLIAIVPFQDPNDPNLISAWIDFEGYLPPEQADLSGQTANPLLSGSPLLQLGYEGIDMGTATALAPDGDIYVAGSTSSLLGPFPRGGSDNFIARYNDDGSLEWIVQFGSTEFDIITDIVSDSAGNVYATGWTRGNVETGFGLAPGVQDNWVAKFDANGSQLWVEQFTIDGYLDRSMGIALDEVNGRIHLTGHSNTDGSVADTNDPAIVPNGNVVTWIAGFDANTGAEDYRNVFEVAQTSNSRGRIDEGFGIDVDDAGNVFSTGWAGENAYDVYLVKSDTDGAVLWTKSFGTGSNATQSYAWDVASDGTNAYILGWTQGELNTFRDQIPPTDEFAGNATAPLTPQNAYQGGTFDAFVAAYDTDGTELWTWHVGGTGDDGTFFGKIVAAGDFVYATGYTDGFIGTLGGSNAGDYDAWIGKFDKLTGQTAWIQQIGSTKLDYATGISVDGDDIFVTGFTEGSLGGLNGGASDAWVAKLNQDGALEAFNVSAPIAPPAPFAPPAPLTPPAPPAPDLSSLQSLGSTPQPTYPALGDSYGTNPFGTQPTQPTYDLSSMYQNAYYGGFGGYSGYGY</sequence>
<feature type="region of interest" description="Disordered" evidence="1">
    <location>
        <begin position="757"/>
        <end position="808"/>
    </location>
</feature>
<gene>
    <name evidence="2" type="primary">brtB</name>
</gene>
<organism evidence="2">
    <name type="scientific">Synechocystis salina LEGE 06099</name>
    <dbReference type="NCBI Taxonomy" id="945781"/>
    <lineage>
        <taxon>Bacteria</taxon>
        <taxon>Bacillati</taxon>
        <taxon>Cyanobacteriota</taxon>
        <taxon>Cyanophyceae</taxon>
        <taxon>Synechococcales</taxon>
        <taxon>Merismopediaceae</taxon>
        <taxon>Synechocystis</taxon>
    </lineage>
</organism>
<dbReference type="PANTHER" id="PTHR35580">
    <property type="entry name" value="CELL SURFACE GLYCOPROTEIN (S-LAYER PROTEIN)-LIKE PROTEIN"/>
    <property type="match status" value="1"/>
</dbReference>
<dbReference type="Pfam" id="PF06739">
    <property type="entry name" value="SBBP"/>
    <property type="match status" value="1"/>
</dbReference>
<protein>
    <submittedName>
        <fullName evidence="2">Haemolysin-type calcium-binding repeat</fullName>
    </submittedName>
</protein>
<dbReference type="PANTHER" id="PTHR35580:SF1">
    <property type="entry name" value="PHYTASE-LIKE DOMAIN-CONTAINING PROTEIN"/>
    <property type="match status" value="1"/>
</dbReference>
<feature type="compositionally biased region" description="Polar residues" evidence="1">
    <location>
        <begin position="775"/>
        <end position="785"/>
    </location>
</feature>
<name>A0A1B3Z488_9SYNC</name>
<dbReference type="SUPFAM" id="SSF63829">
    <property type="entry name" value="Calcium-dependent phosphotriesterase"/>
    <property type="match status" value="1"/>
</dbReference>
<dbReference type="InterPro" id="IPR013431">
    <property type="entry name" value="Delta_60_rpt"/>
</dbReference>
<dbReference type="Gene3D" id="2.80.10.50">
    <property type="match status" value="1"/>
</dbReference>
<evidence type="ECO:0000313" key="2">
    <source>
        <dbReference type="EMBL" id="AOH72618.1"/>
    </source>
</evidence>
<dbReference type="InterPro" id="IPR010620">
    <property type="entry name" value="SBBP_repeat"/>
</dbReference>
<feature type="compositionally biased region" description="Pro residues" evidence="1">
    <location>
        <begin position="757"/>
        <end position="772"/>
    </location>
</feature>
<proteinExistence type="predicted"/>
<dbReference type="InterPro" id="IPR052918">
    <property type="entry name" value="Motility_Chemotaxis_Reg"/>
</dbReference>